<evidence type="ECO:0000313" key="10">
    <source>
        <dbReference type="EMBL" id="EFP78435.2"/>
    </source>
</evidence>
<feature type="region of interest" description="Disordered" evidence="8">
    <location>
        <begin position="1"/>
        <end position="21"/>
    </location>
</feature>
<comment type="pathway">
    <text evidence="2">Cofactor biosynthesis; tetrahydrofolate biosynthesis; 2-amino-4-hydroxy-6-hydroxymethyl-7,8-dihydropteridine diphosphate from 7,8-dihydroneopterin triphosphate: step 3/4.</text>
</comment>
<comment type="catalytic activity">
    <reaction evidence="1">
        <text>7,8-dihydroneopterin = 6-hydroxymethyl-7,8-dihydropterin + glycolaldehyde</text>
        <dbReference type="Rhea" id="RHEA:10540"/>
        <dbReference type="ChEBI" id="CHEBI:17001"/>
        <dbReference type="ChEBI" id="CHEBI:17071"/>
        <dbReference type="ChEBI" id="CHEBI:44841"/>
        <dbReference type="EC" id="4.1.2.25"/>
    </reaction>
</comment>
<evidence type="ECO:0000256" key="3">
    <source>
        <dbReference type="ARBA" id="ARBA00005708"/>
    </source>
</evidence>
<evidence type="ECO:0000313" key="11">
    <source>
        <dbReference type="Proteomes" id="UP000008783"/>
    </source>
</evidence>
<dbReference type="InParanoid" id="E3K266"/>
<proteinExistence type="inferred from homology"/>
<dbReference type="VEuPathDB" id="FungiDB:PGTG_04391"/>
<dbReference type="AlphaFoldDB" id="E3K266"/>
<protein>
    <recommendedName>
        <fullName evidence="4">dihydroneopterin aldolase</fullName>
        <ecNumber evidence="4">4.1.2.25</ecNumber>
    </recommendedName>
    <alternativeName>
        <fullName evidence="7">7,8-dihydroneopterin aldolase</fullName>
    </alternativeName>
</protein>
<dbReference type="KEGG" id="pgr:PGTG_04391"/>
<evidence type="ECO:0000256" key="4">
    <source>
        <dbReference type="ARBA" id="ARBA00013043"/>
    </source>
</evidence>
<evidence type="ECO:0000256" key="6">
    <source>
        <dbReference type="ARBA" id="ARBA00023239"/>
    </source>
</evidence>
<keyword evidence="11" id="KW-1185">Reference proteome</keyword>
<evidence type="ECO:0000256" key="1">
    <source>
        <dbReference type="ARBA" id="ARBA00001353"/>
    </source>
</evidence>
<organism evidence="10 11">
    <name type="scientific">Puccinia graminis f. sp. tritici (strain CRL 75-36-700-3 / race SCCL)</name>
    <name type="common">Black stem rust fungus</name>
    <dbReference type="NCBI Taxonomy" id="418459"/>
    <lineage>
        <taxon>Eukaryota</taxon>
        <taxon>Fungi</taxon>
        <taxon>Dikarya</taxon>
        <taxon>Basidiomycota</taxon>
        <taxon>Pucciniomycotina</taxon>
        <taxon>Pucciniomycetes</taxon>
        <taxon>Pucciniales</taxon>
        <taxon>Pucciniaceae</taxon>
        <taxon>Puccinia</taxon>
    </lineage>
</organism>
<dbReference type="GO" id="GO:0005737">
    <property type="term" value="C:cytoplasm"/>
    <property type="evidence" value="ECO:0000318"/>
    <property type="project" value="GO_Central"/>
</dbReference>
<keyword evidence="6" id="KW-0456">Lyase</keyword>
<sequence>MVNPLQATDHPSTINMSPASLTPFGPVERDSVIIRSLSVIPRIGDQKSSEQEHQPALLHLRVIPWDGFSGSIKHDRLCSDTLSYFDLSKRIISRLSHELPFPSVHHLLDELQLSILRDIEEQQALNGARLISPSPHPPRVDYELTIEFPSLISLANRLSLSRSTTFPDLTRIHIDEIKTYSIIGILPHERTQKQTMLISLVLWNQQSSPLDIQSLTRSVYQNIIESEFHTVEALANSIAKHVLNFQGSHPPSTPKSIERVTVTVEKPEAVSCAAGVGVQITRSSNSQ</sequence>
<dbReference type="Proteomes" id="UP000008783">
    <property type="component" value="Unassembled WGS sequence"/>
</dbReference>
<reference key="1">
    <citation type="submission" date="2007-01" db="EMBL/GenBank/DDBJ databases">
        <title>The Genome Sequence of Puccinia graminis f. sp. tritici Strain CRL 75-36-700-3.</title>
        <authorList>
            <consortium name="The Broad Institute Genome Sequencing Platform"/>
            <person name="Birren B."/>
            <person name="Lander E."/>
            <person name="Galagan J."/>
            <person name="Nusbaum C."/>
            <person name="Devon K."/>
            <person name="Cuomo C."/>
            <person name="Jaffe D."/>
            <person name="Butler J."/>
            <person name="Alvarez P."/>
            <person name="Gnerre S."/>
            <person name="Grabherr M."/>
            <person name="Mauceli E."/>
            <person name="Brockman W."/>
            <person name="Young S."/>
            <person name="LaButti K."/>
            <person name="Sykes S."/>
            <person name="DeCaprio D."/>
            <person name="Crawford M."/>
            <person name="Koehrsen M."/>
            <person name="Engels R."/>
            <person name="Montgomery P."/>
            <person name="Pearson M."/>
            <person name="Howarth C."/>
            <person name="Larson L."/>
            <person name="White J."/>
            <person name="Zeng Q."/>
            <person name="Kodira C."/>
            <person name="Yandava C."/>
            <person name="Alvarado L."/>
            <person name="O'Leary S."/>
            <person name="Szabo L."/>
            <person name="Dean R."/>
            <person name="Schein J."/>
        </authorList>
    </citation>
    <scope>NUCLEOTIDE SEQUENCE</scope>
    <source>
        <strain>CRL 75-36-700-3</strain>
    </source>
</reference>
<name>E3K266_PUCGT</name>
<feature type="domain" description="Dihydroneopterin aldolase/epimerase" evidence="9">
    <location>
        <begin position="172"/>
        <end position="282"/>
    </location>
</feature>
<dbReference type="EC" id="4.1.2.25" evidence="4"/>
<dbReference type="GO" id="GO:0046656">
    <property type="term" value="P:folic acid biosynthetic process"/>
    <property type="evidence" value="ECO:0007669"/>
    <property type="project" value="UniProtKB-KW"/>
</dbReference>
<dbReference type="HOGENOM" id="CLU_970230_0_0_1"/>
<dbReference type="InterPro" id="IPR043133">
    <property type="entry name" value="GTP-CH-I_C/QueF"/>
</dbReference>
<keyword evidence="5" id="KW-0289">Folate biosynthesis</keyword>
<reference evidence="11" key="2">
    <citation type="journal article" date="2011" name="Proc. Natl. Acad. Sci. U.S.A.">
        <title>Obligate biotrophy features unraveled by the genomic analysis of rust fungi.</title>
        <authorList>
            <person name="Duplessis S."/>
            <person name="Cuomo C.A."/>
            <person name="Lin Y.-C."/>
            <person name="Aerts A."/>
            <person name="Tisserant E."/>
            <person name="Veneault-Fourrey C."/>
            <person name="Joly D.L."/>
            <person name="Hacquard S."/>
            <person name="Amselem J."/>
            <person name="Cantarel B.L."/>
            <person name="Chiu R."/>
            <person name="Coutinho P.M."/>
            <person name="Feau N."/>
            <person name="Field M."/>
            <person name="Frey P."/>
            <person name="Gelhaye E."/>
            <person name="Goldberg J."/>
            <person name="Grabherr M.G."/>
            <person name="Kodira C.D."/>
            <person name="Kohler A."/>
            <person name="Kuees U."/>
            <person name="Lindquist E.A."/>
            <person name="Lucas S.M."/>
            <person name="Mago R."/>
            <person name="Mauceli E."/>
            <person name="Morin E."/>
            <person name="Murat C."/>
            <person name="Pangilinan J.L."/>
            <person name="Park R."/>
            <person name="Pearson M."/>
            <person name="Quesneville H."/>
            <person name="Rouhier N."/>
            <person name="Sakthikumar S."/>
            <person name="Salamov A.A."/>
            <person name="Schmutz J."/>
            <person name="Selles B."/>
            <person name="Shapiro H."/>
            <person name="Tanguay P."/>
            <person name="Tuskan G.A."/>
            <person name="Henrissat B."/>
            <person name="Van de Peer Y."/>
            <person name="Rouze P."/>
            <person name="Ellis J.G."/>
            <person name="Dodds P.N."/>
            <person name="Schein J.E."/>
            <person name="Zhong S."/>
            <person name="Hamelin R.C."/>
            <person name="Grigoriev I.V."/>
            <person name="Szabo L.J."/>
            <person name="Martin F."/>
        </authorList>
    </citation>
    <scope>NUCLEOTIDE SEQUENCE [LARGE SCALE GENOMIC DNA]</scope>
    <source>
        <strain evidence="11">CRL 75-36-700-3 / race SCCL</strain>
    </source>
</reference>
<evidence type="ECO:0000256" key="8">
    <source>
        <dbReference type="SAM" id="MobiDB-lite"/>
    </source>
</evidence>
<dbReference type="SMART" id="SM00905">
    <property type="entry name" value="FolB"/>
    <property type="match status" value="1"/>
</dbReference>
<accession>E3K266</accession>
<evidence type="ECO:0000256" key="7">
    <source>
        <dbReference type="ARBA" id="ARBA00032903"/>
    </source>
</evidence>
<dbReference type="RefSeq" id="XP_003322854.2">
    <property type="nucleotide sequence ID" value="XM_003322806.2"/>
</dbReference>
<dbReference type="GeneID" id="10536033"/>
<comment type="similarity">
    <text evidence="3">Belongs to the DHNA family.</text>
</comment>
<dbReference type="Pfam" id="PF02152">
    <property type="entry name" value="FolB"/>
    <property type="match status" value="1"/>
</dbReference>
<evidence type="ECO:0000256" key="5">
    <source>
        <dbReference type="ARBA" id="ARBA00022909"/>
    </source>
</evidence>
<feature type="compositionally biased region" description="Polar residues" evidence="8">
    <location>
        <begin position="1"/>
        <end position="20"/>
    </location>
</feature>
<evidence type="ECO:0000256" key="2">
    <source>
        <dbReference type="ARBA" id="ARBA00005013"/>
    </source>
</evidence>
<dbReference type="PANTHER" id="PTHR42844">
    <property type="entry name" value="DIHYDRONEOPTERIN ALDOLASE 1-RELATED"/>
    <property type="match status" value="1"/>
</dbReference>
<gene>
    <name evidence="10" type="ORF">PGTG_04391</name>
</gene>
<dbReference type="SUPFAM" id="SSF55620">
    <property type="entry name" value="Tetrahydrobiopterin biosynthesis enzymes-like"/>
    <property type="match status" value="1"/>
</dbReference>
<dbReference type="GO" id="GO:0004150">
    <property type="term" value="F:dihydroneopterin aldolase activity"/>
    <property type="evidence" value="ECO:0000318"/>
    <property type="project" value="GO_Central"/>
</dbReference>
<dbReference type="NCBIfam" id="TIGR00526">
    <property type="entry name" value="folB_dom"/>
    <property type="match status" value="1"/>
</dbReference>
<dbReference type="InterPro" id="IPR006156">
    <property type="entry name" value="Dihydroneopterin_aldolase"/>
</dbReference>
<dbReference type="PANTHER" id="PTHR42844:SF1">
    <property type="entry name" value="DIHYDRONEOPTERIN ALDOLASE 1-RELATED"/>
    <property type="match status" value="1"/>
</dbReference>
<evidence type="ECO:0000259" key="9">
    <source>
        <dbReference type="SMART" id="SM00905"/>
    </source>
</evidence>
<dbReference type="InterPro" id="IPR006157">
    <property type="entry name" value="FolB_dom"/>
</dbReference>
<dbReference type="EMBL" id="DS178270">
    <property type="protein sequence ID" value="EFP78435.2"/>
    <property type="molecule type" value="Genomic_DNA"/>
</dbReference>
<dbReference type="STRING" id="418459.E3K266"/>
<dbReference type="OrthoDB" id="5425486at2759"/>
<dbReference type="Gene3D" id="3.30.1130.10">
    <property type="match status" value="1"/>
</dbReference>